<accession>A0A6A0A6Q6</accession>
<dbReference type="EMBL" id="BLLF01003791">
    <property type="protein sequence ID" value="GFH28230.1"/>
    <property type="molecule type" value="Genomic_DNA"/>
</dbReference>
<dbReference type="GO" id="GO:0060271">
    <property type="term" value="P:cilium assembly"/>
    <property type="evidence" value="ECO:0007669"/>
    <property type="project" value="InterPro"/>
</dbReference>
<comment type="subunit">
    <text evidence="2">Directly interacts with tubulin-gamma; this interaction determines centrosomal localization.</text>
</comment>
<evidence type="ECO:0000256" key="1">
    <source>
        <dbReference type="ARBA" id="ARBA00004300"/>
    </source>
</evidence>
<evidence type="ECO:0000256" key="7">
    <source>
        <dbReference type="ARBA" id="ARBA00023212"/>
    </source>
</evidence>
<gene>
    <name evidence="9" type="ORF">HaLaN_26686</name>
</gene>
<dbReference type="GO" id="GO:0043015">
    <property type="term" value="F:gamma-tubulin binding"/>
    <property type="evidence" value="ECO:0007669"/>
    <property type="project" value="InterPro"/>
</dbReference>
<comment type="function">
    <text evidence="8">Plays a role in the organization of both preexisting and nascent microtubules in interphase cells. During mitosis, required for the organization and orientation of the mitotic spindle.</text>
</comment>
<name>A0A6A0A6Q6_HAELA</name>
<reference evidence="9 10" key="1">
    <citation type="submission" date="2020-02" db="EMBL/GenBank/DDBJ databases">
        <title>Draft genome sequence of Haematococcus lacustris strain NIES-144.</title>
        <authorList>
            <person name="Morimoto D."/>
            <person name="Nakagawa S."/>
            <person name="Yoshida T."/>
            <person name="Sawayama S."/>
        </authorList>
    </citation>
    <scope>NUCLEOTIDE SEQUENCE [LARGE SCALE GENOMIC DNA]</scope>
    <source>
        <strain evidence="9 10">NIES-144</strain>
    </source>
</reference>
<dbReference type="AlphaFoldDB" id="A0A6A0A6Q6"/>
<dbReference type="PANTHER" id="PTHR14594">
    <property type="entry name" value="CENTROSOMAL PROTEIN OF 70 KDA"/>
    <property type="match status" value="1"/>
</dbReference>
<evidence type="ECO:0000256" key="3">
    <source>
        <dbReference type="ARBA" id="ARBA00018408"/>
    </source>
</evidence>
<dbReference type="Proteomes" id="UP000485058">
    <property type="component" value="Unassembled WGS sequence"/>
</dbReference>
<evidence type="ECO:0000256" key="4">
    <source>
        <dbReference type="ARBA" id="ARBA00022490"/>
    </source>
</evidence>
<keyword evidence="7" id="KW-0206">Cytoskeleton</keyword>
<dbReference type="PANTHER" id="PTHR14594:SF1">
    <property type="entry name" value="CENTROSOMAL PROTEIN OF 70 KDA"/>
    <property type="match status" value="1"/>
</dbReference>
<keyword evidence="4" id="KW-0963">Cytoplasm</keyword>
<evidence type="ECO:0000256" key="2">
    <source>
        <dbReference type="ARBA" id="ARBA00011832"/>
    </source>
</evidence>
<evidence type="ECO:0000256" key="8">
    <source>
        <dbReference type="ARBA" id="ARBA00025273"/>
    </source>
</evidence>
<comment type="caution">
    <text evidence="9">The sequence shown here is derived from an EMBL/GenBank/DDBJ whole genome shotgun (WGS) entry which is preliminary data.</text>
</comment>
<keyword evidence="5" id="KW-0802">TPR repeat</keyword>
<organism evidence="9 10">
    <name type="scientific">Haematococcus lacustris</name>
    <name type="common">Green alga</name>
    <name type="synonym">Haematococcus pluvialis</name>
    <dbReference type="NCBI Taxonomy" id="44745"/>
    <lineage>
        <taxon>Eukaryota</taxon>
        <taxon>Viridiplantae</taxon>
        <taxon>Chlorophyta</taxon>
        <taxon>core chlorophytes</taxon>
        <taxon>Chlorophyceae</taxon>
        <taxon>CS clade</taxon>
        <taxon>Chlamydomonadales</taxon>
        <taxon>Haematococcaceae</taxon>
        <taxon>Haematococcus</taxon>
    </lineage>
</organism>
<dbReference type="GO" id="GO:0070507">
    <property type="term" value="P:regulation of microtubule cytoskeleton organization"/>
    <property type="evidence" value="ECO:0007669"/>
    <property type="project" value="InterPro"/>
</dbReference>
<keyword evidence="10" id="KW-1185">Reference proteome</keyword>
<dbReference type="GO" id="GO:0005815">
    <property type="term" value="C:microtubule organizing center"/>
    <property type="evidence" value="ECO:0007669"/>
    <property type="project" value="TreeGrafter"/>
</dbReference>
<sequence length="85" mass="9277">MQQVCEAAERMVARLRRLDEVLPRYQRMASQLYELLRVRVLEEVVPAVTALVAHASAAEGVGWGGCHTGKEWAGVVVTQGMNGLG</sequence>
<feature type="non-terminal residue" evidence="9">
    <location>
        <position position="1"/>
    </location>
</feature>
<proteinExistence type="predicted"/>
<comment type="subcellular location">
    <subcellularLocation>
        <location evidence="1">Cytoplasm</location>
        <location evidence="1">Cytoskeleton</location>
        <location evidence="1">Microtubule organizing center</location>
        <location evidence="1">Centrosome</location>
    </subcellularLocation>
</comment>
<dbReference type="InterPro" id="IPR037692">
    <property type="entry name" value="CEP70"/>
</dbReference>
<protein>
    <recommendedName>
        <fullName evidence="3">Centrosomal protein of 70 kDa</fullName>
    </recommendedName>
</protein>
<evidence type="ECO:0000256" key="6">
    <source>
        <dbReference type="ARBA" id="ARBA00023054"/>
    </source>
</evidence>
<keyword evidence="6" id="KW-0175">Coiled coil</keyword>
<evidence type="ECO:0000313" key="10">
    <source>
        <dbReference type="Proteomes" id="UP000485058"/>
    </source>
</evidence>
<evidence type="ECO:0000313" key="9">
    <source>
        <dbReference type="EMBL" id="GFH28230.1"/>
    </source>
</evidence>
<evidence type="ECO:0000256" key="5">
    <source>
        <dbReference type="ARBA" id="ARBA00022803"/>
    </source>
</evidence>